<name>A0A9P3PIU4_LYOSH</name>
<dbReference type="Proteomes" id="UP001063166">
    <property type="component" value="Unassembled WGS sequence"/>
</dbReference>
<comment type="caution">
    <text evidence="10">The sequence shown here is derived from an EMBL/GenBank/DDBJ whole genome shotgun (WGS) entry which is preliminary data.</text>
</comment>
<feature type="chain" id="PRO_5040269619" description="Phosphatidylglycerol/phosphatidylinositol transfer protein" evidence="8">
    <location>
        <begin position="21"/>
        <end position="177"/>
    </location>
</feature>
<feature type="signal peptide" evidence="8">
    <location>
        <begin position="1"/>
        <end position="20"/>
    </location>
</feature>
<dbReference type="Pfam" id="PF02221">
    <property type="entry name" value="E1_DerP2_DerF2"/>
    <property type="match status" value="1"/>
</dbReference>
<dbReference type="FunFam" id="2.70.220.10:FF:000004">
    <property type="entry name" value="Related to phosphatidylglycerol/phosphatidylinositol transfer protein"/>
    <property type="match status" value="1"/>
</dbReference>
<evidence type="ECO:0000256" key="5">
    <source>
        <dbReference type="ARBA" id="ARBA00022448"/>
    </source>
</evidence>
<organism evidence="10 11">
    <name type="scientific">Lyophyllum shimeji</name>
    <name type="common">Hon-shimeji</name>
    <name type="synonym">Tricholoma shimeji</name>
    <dbReference type="NCBI Taxonomy" id="47721"/>
    <lineage>
        <taxon>Eukaryota</taxon>
        <taxon>Fungi</taxon>
        <taxon>Dikarya</taxon>
        <taxon>Basidiomycota</taxon>
        <taxon>Agaricomycotina</taxon>
        <taxon>Agaricomycetes</taxon>
        <taxon>Agaricomycetidae</taxon>
        <taxon>Agaricales</taxon>
        <taxon>Tricholomatineae</taxon>
        <taxon>Lyophyllaceae</taxon>
        <taxon>Lyophyllum</taxon>
    </lineage>
</organism>
<proteinExistence type="inferred from homology"/>
<dbReference type="SMART" id="SM00737">
    <property type="entry name" value="ML"/>
    <property type="match status" value="1"/>
</dbReference>
<keyword evidence="6 8" id="KW-0732">Signal</keyword>
<dbReference type="InterPro" id="IPR003172">
    <property type="entry name" value="ML_dom"/>
</dbReference>
<evidence type="ECO:0000256" key="1">
    <source>
        <dbReference type="ARBA" id="ARBA00002053"/>
    </source>
</evidence>
<evidence type="ECO:0000256" key="8">
    <source>
        <dbReference type="SAM" id="SignalP"/>
    </source>
</evidence>
<gene>
    <name evidence="10" type="ORF">LshimejAT787_0305170</name>
</gene>
<evidence type="ECO:0000313" key="10">
    <source>
        <dbReference type="EMBL" id="GLB36229.1"/>
    </source>
</evidence>
<evidence type="ECO:0000256" key="2">
    <source>
        <dbReference type="ARBA" id="ARBA00006370"/>
    </source>
</evidence>
<dbReference type="InterPro" id="IPR039670">
    <property type="entry name" value="NPC2-like"/>
</dbReference>
<keyword evidence="11" id="KW-1185">Reference proteome</keyword>
<dbReference type="GO" id="GO:0032934">
    <property type="term" value="F:sterol binding"/>
    <property type="evidence" value="ECO:0007669"/>
    <property type="project" value="InterPro"/>
</dbReference>
<dbReference type="PANTHER" id="PTHR11306:SF0">
    <property type="entry name" value="PHOSPHATIDYLGLYCEROL_PHOSPHATIDYLINOSITOL TRANSFER PROTEIN"/>
    <property type="match status" value="1"/>
</dbReference>
<sequence>MVRFSLVAVLALSSAALGLANPVEYQVSLQEDDTVHTNDKWDYVNCGNPSDPIQVEKITVFPDPPQPGKDLTVTVKGTATEVIEEGAYADVEVKLGLVKLLRKRFDVCEEARNANASVQCPVKPDSYTVVQTVALPREIPRAKFTVNVRGYTVDDGPMLCLDLHVDFMKKPFLKFGW</sequence>
<dbReference type="EMBL" id="BRPK01000003">
    <property type="protein sequence ID" value="GLB36229.1"/>
    <property type="molecule type" value="Genomic_DNA"/>
</dbReference>
<comment type="similarity">
    <text evidence="2">Belongs to the NPC2 family.</text>
</comment>
<evidence type="ECO:0000259" key="9">
    <source>
        <dbReference type="SMART" id="SM00737"/>
    </source>
</evidence>
<evidence type="ECO:0000256" key="4">
    <source>
        <dbReference type="ARBA" id="ARBA00016056"/>
    </source>
</evidence>
<dbReference type="InterPro" id="IPR014756">
    <property type="entry name" value="Ig_E-set"/>
</dbReference>
<keyword evidence="5" id="KW-0813">Transport</keyword>
<protein>
    <recommendedName>
        <fullName evidence="4">Phosphatidylglycerol/phosphatidylinositol transfer protein</fullName>
    </recommendedName>
</protein>
<evidence type="ECO:0000256" key="3">
    <source>
        <dbReference type="ARBA" id="ARBA00011245"/>
    </source>
</evidence>
<comment type="subunit">
    <text evidence="3">Monomer.</text>
</comment>
<dbReference type="OrthoDB" id="6409159at2759"/>
<reference evidence="10" key="1">
    <citation type="submission" date="2022-07" db="EMBL/GenBank/DDBJ databases">
        <title>The genome of Lyophyllum shimeji provides insight into the initial evolution of ectomycorrhizal fungal genome.</title>
        <authorList>
            <person name="Kobayashi Y."/>
            <person name="Shibata T."/>
            <person name="Hirakawa H."/>
            <person name="Shigenobu S."/>
            <person name="Nishiyama T."/>
            <person name="Yamada A."/>
            <person name="Hasebe M."/>
            <person name="Kawaguchi M."/>
        </authorList>
    </citation>
    <scope>NUCLEOTIDE SEQUENCE</scope>
    <source>
        <strain evidence="10">AT787</strain>
    </source>
</reference>
<keyword evidence="7" id="KW-0445">Lipid transport</keyword>
<feature type="domain" description="MD-2-related lipid-recognition" evidence="9">
    <location>
        <begin position="43"/>
        <end position="165"/>
    </location>
</feature>
<dbReference type="InterPro" id="IPR036846">
    <property type="entry name" value="GM2-AP_sf"/>
</dbReference>
<dbReference type="PANTHER" id="PTHR11306">
    <property type="entry name" value="NIEMANN PICK TYPE C2 PROTEIN NPC2-RELATED"/>
    <property type="match status" value="1"/>
</dbReference>
<evidence type="ECO:0000256" key="7">
    <source>
        <dbReference type="ARBA" id="ARBA00023055"/>
    </source>
</evidence>
<dbReference type="CDD" id="cd00917">
    <property type="entry name" value="PG-PI_TP"/>
    <property type="match status" value="1"/>
</dbReference>
<dbReference type="Gene3D" id="2.70.220.10">
    <property type="entry name" value="Ganglioside GM2 activator"/>
    <property type="match status" value="1"/>
</dbReference>
<evidence type="ECO:0000313" key="11">
    <source>
        <dbReference type="Proteomes" id="UP001063166"/>
    </source>
</evidence>
<dbReference type="AlphaFoldDB" id="A0A9P3PIU4"/>
<dbReference type="SUPFAM" id="SSF81296">
    <property type="entry name" value="E set domains"/>
    <property type="match status" value="1"/>
</dbReference>
<dbReference type="InterPro" id="IPR033917">
    <property type="entry name" value="ML_PG-PI_TP"/>
</dbReference>
<accession>A0A9P3PIU4</accession>
<evidence type="ECO:0000256" key="6">
    <source>
        <dbReference type="ARBA" id="ARBA00022729"/>
    </source>
</evidence>
<comment type="function">
    <text evidence="1">Catalyzes the intermembrane transfer of phosphatidylglycerol and phosphatidylinositol.</text>
</comment>
<dbReference type="GO" id="GO:0032366">
    <property type="term" value="P:intracellular sterol transport"/>
    <property type="evidence" value="ECO:0007669"/>
    <property type="project" value="InterPro"/>
</dbReference>